<dbReference type="InterPro" id="IPR036390">
    <property type="entry name" value="WH_DNA-bd_sf"/>
</dbReference>
<accession>A0A841GLA6</accession>
<gene>
    <name evidence="1" type="ORF">HNR75_001154</name>
</gene>
<reference evidence="1 2" key="1">
    <citation type="submission" date="2020-08" db="EMBL/GenBank/DDBJ databases">
        <title>Genomic Encyclopedia of Type Strains, Phase IV (KMG-IV): sequencing the most valuable type-strain genomes for metagenomic binning, comparative biology and taxonomic classification.</title>
        <authorList>
            <person name="Goeker M."/>
        </authorList>
    </citation>
    <scope>NUCLEOTIDE SEQUENCE [LARGE SCALE GENOMIC DNA]</scope>
    <source>
        <strain evidence="1 2">DSM 22975</strain>
    </source>
</reference>
<sequence>MTSPSELRRKKKYTSLGFLTGHWGARGGYCSIPQQVFLGPDVNALSHATFRALMVLVRQYNGRNNGDLCATEKEMSAFGITSPDTINRAIKELLKRGLIVKTRHGGYSGKDGKRKPALYALTWLPVDDIDQCENGMWVSKIKGTRSALRMSFDTPFSGNIQYEAT</sequence>
<keyword evidence="2" id="KW-1185">Reference proteome</keyword>
<evidence type="ECO:0008006" key="3">
    <source>
        <dbReference type="Google" id="ProtNLM"/>
    </source>
</evidence>
<dbReference type="RefSeq" id="WP_188026041.1">
    <property type="nucleotide sequence ID" value="NZ_JACHGR010000003.1"/>
</dbReference>
<dbReference type="Proteomes" id="UP000585721">
    <property type="component" value="Unassembled WGS sequence"/>
</dbReference>
<dbReference type="SUPFAM" id="SSF46785">
    <property type="entry name" value="Winged helix' DNA-binding domain"/>
    <property type="match status" value="1"/>
</dbReference>
<protein>
    <recommendedName>
        <fullName evidence="3">Helix-turn-helix domain-containing protein</fullName>
    </recommendedName>
</protein>
<dbReference type="EMBL" id="JACHGR010000003">
    <property type="protein sequence ID" value="MBB6055272.1"/>
    <property type="molecule type" value="Genomic_DNA"/>
</dbReference>
<evidence type="ECO:0000313" key="1">
    <source>
        <dbReference type="EMBL" id="MBB6055272.1"/>
    </source>
</evidence>
<name>A0A841GLA6_9GAMM</name>
<organism evidence="1 2">
    <name type="scientific">Tolumonas osonensis</name>
    <dbReference type="NCBI Taxonomy" id="675874"/>
    <lineage>
        <taxon>Bacteria</taxon>
        <taxon>Pseudomonadati</taxon>
        <taxon>Pseudomonadota</taxon>
        <taxon>Gammaproteobacteria</taxon>
        <taxon>Aeromonadales</taxon>
        <taxon>Aeromonadaceae</taxon>
        <taxon>Tolumonas</taxon>
    </lineage>
</organism>
<dbReference type="AlphaFoldDB" id="A0A841GLA6"/>
<proteinExistence type="predicted"/>
<comment type="caution">
    <text evidence="1">The sequence shown here is derived from an EMBL/GenBank/DDBJ whole genome shotgun (WGS) entry which is preliminary data.</text>
</comment>
<evidence type="ECO:0000313" key="2">
    <source>
        <dbReference type="Proteomes" id="UP000585721"/>
    </source>
</evidence>